<name>A0A3S2VFW3_9SPHN</name>
<dbReference type="Pfam" id="PF11288">
    <property type="entry name" value="DUF3089"/>
    <property type="match status" value="1"/>
</dbReference>
<protein>
    <submittedName>
        <fullName evidence="2">DUF3089 domain-containing protein</fullName>
    </submittedName>
</protein>
<dbReference type="InterPro" id="IPR029058">
    <property type="entry name" value="AB_hydrolase_fold"/>
</dbReference>
<dbReference type="Proteomes" id="UP000282837">
    <property type="component" value="Unassembled WGS sequence"/>
</dbReference>
<comment type="caution">
    <text evidence="2">The sequence shown here is derived from an EMBL/GenBank/DDBJ whole genome shotgun (WGS) entry which is preliminary data.</text>
</comment>
<evidence type="ECO:0000313" key="2">
    <source>
        <dbReference type="EMBL" id="RVU07128.1"/>
    </source>
</evidence>
<dbReference type="EMBL" id="SACO01000002">
    <property type="protein sequence ID" value="RVU07128.1"/>
    <property type="molecule type" value="Genomic_DNA"/>
</dbReference>
<evidence type="ECO:0000313" key="3">
    <source>
        <dbReference type="Proteomes" id="UP000282837"/>
    </source>
</evidence>
<dbReference type="SUPFAM" id="SSF53474">
    <property type="entry name" value="alpha/beta-Hydrolases"/>
    <property type="match status" value="1"/>
</dbReference>
<evidence type="ECO:0000256" key="1">
    <source>
        <dbReference type="SAM" id="MobiDB-lite"/>
    </source>
</evidence>
<feature type="compositionally biased region" description="Polar residues" evidence="1">
    <location>
        <begin position="373"/>
        <end position="383"/>
    </location>
</feature>
<keyword evidence="3" id="KW-1185">Reference proteome</keyword>
<organism evidence="2 3">
    <name type="scientific">Novosphingobium umbonatum</name>
    <dbReference type="NCBI Taxonomy" id="1908524"/>
    <lineage>
        <taxon>Bacteria</taxon>
        <taxon>Pseudomonadati</taxon>
        <taxon>Pseudomonadota</taxon>
        <taxon>Alphaproteobacteria</taxon>
        <taxon>Sphingomonadales</taxon>
        <taxon>Sphingomonadaceae</taxon>
        <taxon>Novosphingobium</taxon>
    </lineage>
</organism>
<proteinExistence type="predicted"/>
<accession>A0A3S2VFW3</accession>
<reference evidence="2 3" key="1">
    <citation type="submission" date="2019-01" db="EMBL/GenBank/DDBJ databases">
        <authorList>
            <person name="Chen W.-M."/>
        </authorList>
    </citation>
    <scope>NUCLEOTIDE SEQUENCE [LARGE SCALE GENOMIC DNA]</scope>
    <source>
        <strain evidence="2 3">FSY-9</strain>
    </source>
</reference>
<dbReference type="OrthoDB" id="9794645at2"/>
<gene>
    <name evidence="2" type="ORF">EOE18_04045</name>
</gene>
<feature type="region of interest" description="Disordered" evidence="1">
    <location>
        <begin position="368"/>
        <end position="405"/>
    </location>
</feature>
<sequence length="405" mass="43726">MVRKSLYALGLSVVLVIGGLGAMRYWARELTQFTFVPALSFQPAAPLAGDAYADPALWFSQGTGSPQDGARWRPTGAPMQEATVPAAVFFVHPTSHYDRMQWNASLDDATANKTADLFVRGLATPFNAAAELWVPRYRQATLGAFLTERPEGKLALDAAYADVLAAFDHFLAHADPRLPIVLAGHSQGSFHLKRLMQERVAGKPLARRIAAAYVVGWPVSIEHDLPAMGLPACTKADQSGCILSWQSYAEPADTVQMLDAYAHFPGLDGAKRGTPPFLCTNPLTGGESDVATNFSNQGTLVPDAALSGGVLMPGLVPARCSPEGFLLIGPAPQMGPFVLPGNNYHVYDYPLFWSNVRADVARRVNHWHGTRMNKPSPSSTQASAAKVAPTAAQPEKPKSWWHLWS</sequence>
<dbReference type="AlphaFoldDB" id="A0A3S2VFW3"/>
<dbReference type="InterPro" id="IPR021440">
    <property type="entry name" value="DUF3089"/>
</dbReference>